<comment type="caution">
    <text evidence="6">The sequence shown here is derived from an EMBL/GenBank/DDBJ whole genome shotgun (WGS) entry which is preliminary data.</text>
</comment>
<dbReference type="GO" id="GO:0005968">
    <property type="term" value="C:Rab-protein geranylgeranyltransferase complex"/>
    <property type="evidence" value="ECO:0007669"/>
    <property type="project" value="InterPro"/>
</dbReference>
<dbReference type="PANTHER" id="PTHR11787">
    <property type="entry name" value="RAB GDP-DISSOCIATION INHIBITOR"/>
    <property type="match status" value="1"/>
</dbReference>
<evidence type="ECO:0000313" key="7">
    <source>
        <dbReference type="Proteomes" id="UP000324897"/>
    </source>
</evidence>
<dbReference type="Gramene" id="TVU19893">
    <property type="protein sequence ID" value="TVU19893"/>
    <property type="gene ID" value="EJB05_36074"/>
</dbReference>
<organism evidence="6 7">
    <name type="scientific">Eragrostis curvula</name>
    <name type="common">weeping love grass</name>
    <dbReference type="NCBI Taxonomy" id="38414"/>
    <lineage>
        <taxon>Eukaryota</taxon>
        <taxon>Viridiplantae</taxon>
        <taxon>Streptophyta</taxon>
        <taxon>Embryophyta</taxon>
        <taxon>Tracheophyta</taxon>
        <taxon>Spermatophyta</taxon>
        <taxon>Magnoliopsida</taxon>
        <taxon>Liliopsida</taxon>
        <taxon>Poales</taxon>
        <taxon>Poaceae</taxon>
        <taxon>PACMAD clade</taxon>
        <taxon>Chloridoideae</taxon>
        <taxon>Eragrostideae</taxon>
        <taxon>Eragrostidinae</taxon>
        <taxon>Eragrostis</taxon>
    </lineage>
</organism>
<dbReference type="GO" id="GO:0007264">
    <property type="term" value="P:small GTPase-mediated signal transduction"/>
    <property type="evidence" value="ECO:0007669"/>
    <property type="project" value="InterPro"/>
</dbReference>
<evidence type="ECO:0000256" key="3">
    <source>
        <dbReference type="ARBA" id="ARBA00022468"/>
    </source>
</evidence>
<dbReference type="Gene3D" id="3.50.50.60">
    <property type="entry name" value="FAD/NAD(P)-binding domain"/>
    <property type="match status" value="1"/>
</dbReference>
<dbReference type="GO" id="GO:0005829">
    <property type="term" value="C:cytosol"/>
    <property type="evidence" value="ECO:0007669"/>
    <property type="project" value="TreeGrafter"/>
</dbReference>
<dbReference type="Pfam" id="PF00996">
    <property type="entry name" value="GDI"/>
    <property type="match status" value="1"/>
</dbReference>
<accession>A0A5J9U8G6</accession>
<dbReference type="PANTHER" id="PTHR11787:SF4">
    <property type="entry name" value="CHM, RAB ESCORT PROTEIN 1"/>
    <property type="match status" value="1"/>
</dbReference>
<evidence type="ECO:0000256" key="1">
    <source>
        <dbReference type="ARBA" id="ARBA00004496"/>
    </source>
</evidence>
<gene>
    <name evidence="6" type="ORF">EJB05_36074</name>
</gene>
<dbReference type="Gene3D" id="3.30.519.10">
    <property type="entry name" value="Guanine Nucleotide Dissociation Inhibitor, domain 2"/>
    <property type="match status" value="1"/>
</dbReference>
<dbReference type="PIRSF" id="PIRSF016550">
    <property type="entry name" value="Rab_ger_ger_transf_A_euk"/>
    <property type="match status" value="1"/>
</dbReference>
<dbReference type="GO" id="GO:0006886">
    <property type="term" value="P:intracellular protein transport"/>
    <property type="evidence" value="ECO:0007669"/>
    <property type="project" value="InterPro"/>
</dbReference>
<dbReference type="EMBL" id="RWGY01000029">
    <property type="protein sequence ID" value="TVU19893.1"/>
    <property type="molecule type" value="Genomic_DNA"/>
</dbReference>
<evidence type="ECO:0000313" key="6">
    <source>
        <dbReference type="EMBL" id="TVU19893.1"/>
    </source>
</evidence>
<feature type="non-terminal residue" evidence="6">
    <location>
        <position position="1"/>
    </location>
</feature>
<dbReference type="OrthoDB" id="9446342at2759"/>
<evidence type="ECO:0008006" key="8">
    <source>
        <dbReference type="Google" id="ProtNLM"/>
    </source>
</evidence>
<evidence type="ECO:0000256" key="2">
    <source>
        <dbReference type="ARBA" id="ARBA00005593"/>
    </source>
</evidence>
<dbReference type="SUPFAM" id="SSF51905">
    <property type="entry name" value="FAD/NAD(P)-binding domain"/>
    <property type="match status" value="1"/>
</dbReference>
<comment type="similarity">
    <text evidence="2">Belongs to the Rab GDI family.</text>
</comment>
<dbReference type="GO" id="GO:0005096">
    <property type="term" value="F:GTPase activator activity"/>
    <property type="evidence" value="ECO:0007669"/>
    <property type="project" value="UniProtKB-KW"/>
</dbReference>
<name>A0A5J9U8G6_9POAL</name>
<reference evidence="6 7" key="1">
    <citation type="journal article" date="2019" name="Sci. Rep.">
        <title>A high-quality genome of Eragrostis curvula grass provides insights into Poaceae evolution and supports new strategies to enhance forage quality.</title>
        <authorList>
            <person name="Carballo J."/>
            <person name="Santos B.A.C.M."/>
            <person name="Zappacosta D."/>
            <person name="Garbus I."/>
            <person name="Selva J.P."/>
            <person name="Gallo C.A."/>
            <person name="Diaz A."/>
            <person name="Albertini E."/>
            <person name="Caccamo M."/>
            <person name="Echenique V."/>
        </authorList>
    </citation>
    <scope>NUCLEOTIDE SEQUENCE [LARGE SCALE GENOMIC DNA]</scope>
    <source>
        <strain evidence="7">cv. Victoria</strain>
        <tissue evidence="6">Leaf</tissue>
    </source>
</reference>
<dbReference type="Gene3D" id="1.10.405.10">
    <property type="entry name" value="Guanine Nucleotide Dissociation Inhibitor, domain 1"/>
    <property type="match status" value="1"/>
</dbReference>
<dbReference type="Proteomes" id="UP000324897">
    <property type="component" value="Chromosome 7"/>
</dbReference>
<evidence type="ECO:0000256" key="4">
    <source>
        <dbReference type="ARBA" id="ARBA00022490"/>
    </source>
</evidence>
<proteinExistence type="inferred from homology"/>
<evidence type="ECO:0000256" key="5">
    <source>
        <dbReference type="SAM" id="MobiDB-lite"/>
    </source>
</evidence>
<dbReference type="GO" id="GO:0016192">
    <property type="term" value="P:vesicle-mediated transport"/>
    <property type="evidence" value="ECO:0007669"/>
    <property type="project" value="TreeGrafter"/>
</dbReference>
<comment type="subcellular location">
    <subcellularLocation>
        <location evidence="1">Cytoplasm</location>
    </subcellularLocation>
</comment>
<sequence>MHAAFVDQHGALLDWAPGWWAVITSRAEAWRHSDALILAWRGAALRETVSLANGNEELVNNVDDELLRKICAITDISPTDRDRSPDSSENTAAHDYPTIEPTSFDVVICGTGLPESALAAAGKTVLHVDPNPFYGSLYSSVPLPSLPSFLSPGNPSSVPRLSPPTSDSHTVIDLHRRNIYSEVETSGAVPEPSGRFAVNLVGPRLLYCADEAVDLLVRSGGSHHVEFKSVEGGSLLYWEGQLYPVPDSGQAVFNDAATLKLTEKTVMFKLFKLVKAHIAAADEDGEGEASDKISEEDLDLPFVEYLKKQQLPPKMRAVVLYAIAMVDYDHDTDCCEKLLTTREGIQTIALHSSSIGRFANAEGAFIYPVYGHGELPQAFCRCAAVKGALYVLQMPVSALLMDEERKNCLGARLTSGQDILCQQLILDPSYKVPILDAPSDGSDSNLLRKVARGICIISKSVKQDSSNLQIVFPPKSLEEQQIAAIRVLQLGSNLAVCPPGMFMVYLSTPCADTSTGKQCIKKAIDALFAPMASDYLEDHLEETSENNEDFKPTVIWSCVYVQEITEGTSSSYLLSCPTPDEHLDYRSILDSSKKLFADICPNEEFLPKNSAPVYADDDSDSAE</sequence>
<keyword evidence="7" id="KW-1185">Reference proteome</keyword>
<keyword evidence="4" id="KW-0963">Cytoplasm</keyword>
<dbReference type="InterPro" id="IPR018203">
    <property type="entry name" value="GDP_dissociation_inhibitor"/>
</dbReference>
<dbReference type="GO" id="GO:0005634">
    <property type="term" value="C:nucleus"/>
    <property type="evidence" value="ECO:0007669"/>
    <property type="project" value="TreeGrafter"/>
</dbReference>
<dbReference type="AlphaFoldDB" id="A0A5J9U8G6"/>
<feature type="region of interest" description="Disordered" evidence="5">
    <location>
        <begin position="78"/>
        <end position="97"/>
    </location>
</feature>
<dbReference type="PRINTS" id="PR00891">
    <property type="entry name" value="RABGDIREP"/>
</dbReference>
<keyword evidence="3" id="KW-0343">GTPase activation</keyword>
<dbReference type="SUPFAM" id="SSF54373">
    <property type="entry name" value="FAD-linked reductases, C-terminal domain"/>
    <property type="match status" value="1"/>
</dbReference>
<dbReference type="InterPro" id="IPR001738">
    <property type="entry name" value="Rab_escort"/>
</dbReference>
<protein>
    <recommendedName>
        <fullName evidence="8">Rab proteins geranylgeranyltransferase component</fullName>
    </recommendedName>
</protein>
<dbReference type="GO" id="GO:0005092">
    <property type="term" value="F:GDP-dissociation inhibitor activity"/>
    <property type="evidence" value="ECO:0007669"/>
    <property type="project" value="InterPro"/>
</dbReference>
<dbReference type="InterPro" id="IPR036188">
    <property type="entry name" value="FAD/NAD-bd_sf"/>
</dbReference>